<evidence type="ECO:0000313" key="3">
    <source>
        <dbReference type="EMBL" id="GAI25804.1"/>
    </source>
</evidence>
<proteinExistence type="predicted"/>
<accession>X1P4F9</accession>
<comment type="caution">
    <text evidence="3">The sequence shown here is derived from an EMBL/GenBank/DDBJ whole genome shotgun (WGS) entry which is preliminary data.</text>
</comment>
<dbReference type="InterPro" id="IPR007184">
    <property type="entry name" value="Mannoside_phosphorylase"/>
</dbReference>
<evidence type="ECO:0000256" key="1">
    <source>
        <dbReference type="ARBA" id="ARBA00022676"/>
    </source>
</evidence>
<feature type="non-terminal residue" evidence="3">
    <location>
        <position position="1"/>
    </location>
</feature>
<reference evidence="3" key="1">
    <citation type="journal article" date="2014" name="Front. Microbiol.">
        <title>High frequency of phylogenetically diverse reductive dehalogenase-homologous genes in deep subseafloor sedimentary metagenomes.</title>
        <authorList>
            <person name="Kawai M."/>
            <person name="Futagami T."/>
            <person name="Toyoda A."/>
            <person name="Takaki Y."/>
            <person name="Nishi S."/>
            <person name="Hori S."/>
            <person name="Arai W."/>
            <person name="Tsubouchi T."/>
            <person name="Morono Y."/>
            <person name="Uchiyama I."/>
            <person name="Ito T."/>
            <person name="Fujiyama A."/>
            <person name="Inagaki F."/>
            <person name="Takami H."/>
        </authorList>
    </citation>
    <scope>NUCLEOTIDE SEQUENCE</scope>
    <source>
        <strain evidence="3">Expedition CK06-06</strain>
    </source>
</reference>
<evidence type="ECO:0008006" key="4">
    <source>
        <dbReference type="Google" id="ProtNLM"/>
    </source>
</evidence>
<dbReference type="InterPro" id="IPR023296">
    <property type="entry name" value="Glyco_hydro_beta-prop_sf"/>
</dbReference>
<dbReference type="AlphaFoldDB" id="X1P4F9"/>
<organism evidence="3">
    <name type="scientific">marine sediment metagenome</name>
    <dbReference type="NCBI Taxonomy" id="412755"/>
    <lineage>
        <taxon>unclassified sequences</taxon>
        <taxon>metagenomes</taxon>
        <taxon>ecological metagenomes</taxon>
    </lineage>
</organism>
<gene>
    <name evidence="3" type="ORF">S06H3_30035</name>
</gene>
<dbReference type="Pfam" id="PF04041">
    <property type="entry name" value="Glyco_hydro_130"/>
    <property type="match status" value="1"/>
</dbReference>
<dbReference type="Gene3D" id="2.115.10.20">
    <property type="entry name" value="Glycosyl hydrolase domain, family 43"/>
    <property type="match status" value="1"/>
</dbReference>
<protein>
    <recommendedName>
        <fullName evidence="4">Glycosidase</fullName>
    </recommendedName>
</protein>
<dbReference type="PANTHER" id="PTHR34106:SF5">
    <property type="entry name" value="GLYCOSIDASE"/>
    <property type="match status" value="1"/>
</dbReference>
<dbReference type="EMBL" id="BARV01017658">
    <property type="protein sequence ID" value="GAI25804.1"/>
    <property type="molecule type" value="Genomic_DNA"/>
</dbReference>
<name>X1P4F9_9ZZZZ</name>
<dbReference type="GO" id="GO:0016757">
    <property type="term" value="F:glycosyltransferase activity"/>
    <property type="evidence" value="ECO:0007669"/>
    <property type="project" value="UniProtKB-KW"/>
</dbReference>
<sequence length="273" mass="30974">KIFRSPHNPIIEPKDIKSSRDDFEVIGVFNAGVTRFKDEVILLLRVAERPISTHPDIVLTGVYDVSHGDIILKEFSKDDPENDFSDPRLIIRPTETYLTSLSHLRLARSGDGINFEMEDAPAIAPANDYETFGIEDPRISLIDGIYYITYVAVSPLGVTTCLISTKDFNSFQRHGVIFCPDNKDVTLFPKKVDGRYYALHRPVSPLFKKQEIWIAESPDLNCWGNHRYLMSPRADCWDEVKIGASAVPFKIDQGWLEIITERTETIAIVLGLY</sequence>
<dbReference type="PANTHER" id="PTHR34106">
    <property type="entry name" value="GLYCOSIDASE"/>
    <property type="match status" value="1"/>
</dbReference>
<keyword evidence="1" id="KW-0328">Glycosyltransferase</keyword>
<evidence type="ECO:0000256" key="2">
    <source>
        <dbReference type="ARBA" id="ARBA00022679"/>
    </source>
</evidence>
<dbReference type="SUPFAM" id="SSF75005">
    <property type="entry name" value="Arabinanase/levansucrase/invertase"/>
    <property type="match status" value="1"/>
</dbReference>
<keyword evidence="2" id="KW-0808">Transferase</keyword>